<dbReference type="Pfam" id="PF03476">
    <property type="entry name" value="MOSC_N"/>
    <property type="match status" value="1"/>
</dbReference>
<proteinExistence type="predicted"/>
<dbReference type="GO" id="GO:0030170">
    <property type="term" value="F:pyridoxal phosphate binding"/>
    <property type="evidence" value="ECO:0007669"/>
    <property type="project" value="InterPro"/>
</dbReference>
<reference evidence="2 3" key="1">
    <citation type="submission" date="2018-06" db="EMBL/GenBank/DDBJ databases">
        <title>Natronomonas sp. F16-60 a new haloarchaeon isolated from a solar saltern of Isla Cristina, Huelva, Spain.</title>
        <authorList>
            <person name="Duran-Viseras A."/>
            <person name="Sanchez-Porro C."/>
            <person name="Ventosa A."/>
        </authorList>
    </citation>
    <scope>NUCLEOTIDE SEQUENCE [LARGE SCALE GENOMIC DNA]</scope>
    <source>
        <strain evidence="2 3">F16-60</strain>
    </source>
</reference>
<evidence type="ECO:0000313" key="3">
    <source>
        <dbReference type="Proteomes" id="UP000319894"/>
    </source>
</evidence>
<dbReference type="PROSITE" id="PS51340">
    <property type="entry name" value="MOSC"/>
    <property type="match status" value="1"/>
</dbReference>
<protein>
    <submittedName>
        <fullName evidence="2">MOSC domain-containing protein</fullName>
    </submittedName>
</protein>
<sequence length="275" mass="30451">MADTSRGADPRVDRLRVYPVKSLDPYEPERATVLSGGGLSLDREFALLDTDGEYVNGKNERAVHRLRSAFEPPATVRLHPNGAPDEARTFDLDDGSERAAAEAWLTEFFGYTVRVERDDRGGFPDDTHAHGPTVVSTATVERVADWFDLSVGNARRRLRANIEVGGVPAFWEDRCYPSDDRDHVVGLRVGDATFEGVNPCQRCVVPSRDPDTGAEIDGFTERFIERRAAEKPPWAGDAWFDHEFRLMVNTRVPAATVGSEVAVGDAVAVIDERPR</sequence>
<dbReference type="InterPro" id="IPR005303">
    <property type="entry name" value="MOCOS_middle"/>
</dbReference>
<comment type="caution">
    <text evidence="2">The sequence shown here is derived from an EMBL/GenBank/DDBJ whole genome shotgun (WGS) entry which is preliminary data.</text>
</comment>
<dbReference type="Proteomes" id="UP000319894">
    <property type="component" value="Unassembled WGS sequence"/>
</dbReference>
<organism evidence="2 3">
    <name type="scientific">Haloglomus irregulare</name>
    <dbReference type="NCBI Taxonomy" id="2234134"/>
    <lineage>
        <taxon>Archaea</taxon>
        <taxon>Methanobacteriati</taxon>
        <taxon>Methanobacteriota</taxon>
        <taxon>Stenosarchaea group</taxon>
        <taxon>Halobacteria</taxon>
        <taxon>Halobacteriales</taxon>
        <taxon>Natronomonadaceae</taxon>
        <taxon>Haloglomus</taxon>
    </lineage>
</organism>
<keyword evidence="3" id="KW-1185">Reference proteome</keyword>
<feature type="domain" description="MOSC" evidence="1">
    <location>
        <begin position="97"/>
        <end position="270"/>
    </location>
</feature>
<gene>
    <name evidence="2" type="ORF">DP107_14270</name>
</gene>
<dbReference type="OrthoDB" id="211216at2157"/>
<dbReference type="InterPro" id="IPR005302">
    <property type="entry name" value="MoCF_Sase_C"/>
</dbReference>
<dbReference type="GO" id="GO:0003824">
    <property type="term" value="F:catalytic activity"/>
    <property type="evidence" value="ECO:0007669"/>
    <property type="project" value="InterPro"/>
</dbReference>
<name>A0A554MXF3_9EURY</name>
<accession>A0A554MXF3</accession>
<dbReference type="AlphaFoldDB" id="A0A554MXF3"/>
<evidence type="ECO:0000313" key="2">
    <source>
        <dbReference type="EMBL" id="TSD09815.1"/>
    </source>
</evidence>
<dbReference type="InParanoid" id="A0A554MXF3"/>
<dbReference type="Pfam" id="PF03473">
    <property type="entry name" value="MOSC"/>
    <property type="match status" value="1"/>
</dbReference>
<dbReference type="EMBL" id="QMDX01000010">
    <property type="protein sequence ID" value="TSD09815.1"/>
    <property type="molecule type" value="Genomic_DNA"/>
</dbReference>
<dbReference type="GO" id="GO:0030151">
    <property type="term" value="F:molybdenum ion binding"/>
    <property type="evidence" value="ECO:0007669"/>
    <property type="project" value="InterPro"/>
</dbReference>
<dbReference type="RefSeq" id="WP_144262821.1">
    <property type="nucleotide sequence ID" value="NZ_QMDX01000010.1"/>
</dbReference>
<dbReference type="SUPFAM" id="SSF141673">
    <property type="entry name" value="MOSC N-terminal domain-like"/>
    <property type="match status" value="1"/>
</dbReference>
<evidence type="ECO:0000259" key="1">
    <source>
        <dbReference type="PROSITE" id="PS51340"/>
    </source>
</evidence>